<dbReference type="EMBL" id="GBRH01253378">
    <property type="protein sequence ID" value="JAD44517.1"/>
    <property type="molecule type" value="Transcribed_RNA"/>
</dbReference>
<organism evidence="1">
    <name type="scientific">Arundo donax</name>
    <name type="common">Giant reed</name>
    <name type="synonym">Donax arundinaceus</name>
    <dbReference type="NCBI Taxonomy" id="35708"/>
    <lineage>
        <taxon>Eukaryota</taxon>
        <taxon>Viridiplantae</taxon>
        <taxon>Streptophyta</taxon>
        <taxon>Embryophyta</taxon>
        <taxon>Tracheophyta</taxon>
        <taxon>Spermatophyta</taxon>
        <taxon>Magnoliopsida</taxon>
        <taxon>Liliopsida</taxon>
        <taxon>Poales</taxon>
        <taxon>Poaceae</taxon>
        <taxon>PACMAD clade</taxon>
        <taxon>Arundinoideae</taxon>
        <taxon>Arundineae</taxon>
        <taxon>Arundo</taxon>
    </lineage>
</organism>
<dbReference type="AlphaFoldDB" id="A0A0A9ABT0"/>
<reference evidence="1" key="1">
    <citation type="submission" date="2014-09" db="EMBL/GenBank/DDBJ databases">
        <authorList>
            <person name="Magalhaes I.L.F."/>
            <person name="Oliveira U."/>
            <person name="Santos F.R."/>
            <person name="Vidigal T.H.D.A."/>
            <person name="Brescovit A.D."/>
            <person name="Santos A.J."/>
        </authorList>
    </citation>
    <scope>NUCLEOTIDE SEQUENCE</scope>
    <source>
        <tissue evidence="1">Shoot tissue taken approximately 20 cm above the soil surface</tissue>
    </source>
</reference>
<reference evidence="1" key="2">
    <citation type="journal article" date="2015" name="Data Brief">
        <title>Shoot transcriptome of the giant reed, Arundo donax.</title>
        <authorList>
            <person name="Barrero R.A."/>
            <person name="Guerrero F.D."/>
            <person name="Moolhuijzen P."/>
            <person name="Goolsby J.A."/>
            <person name="Tidwell J."/>
            <person name="Bellgard S.E."/>
            <person name="Bellgard M.I."/>
        </authorList>
    </citation>
    <scope>NUCLEOTIDE SEQUENCE</scope>
    <source>
        <tissue evidence="1">Shoot tissue taken approximately 20 cm above the soil surface</tissue>
    </source>
</reference>
<evidence type="ECO:0000313" key="1">
    <source>
        <dbReference type="EMBL" id="JAD44517.1"/>
    </source>
</evidence>
<name>A0A0A9ABT0_ARUDO</name>
<proteinExistence type="predicted"/>
<sequence>MGMLLAEVTLLASARPGSGFLHSWPCCVMLPL</sequence>
<accession>A0A0A9ABT0</accession>
<protein>
    <submittedName>
        <fullName evidence="1">Uncharacterized protein</fullName>
    </submittedName>
</protein>